<dbReference type="PANTHER" id="PTHR13375:SF3">
    <property type="entry name" value="THO COMPLEX SUBUNIT 5 HOMOLOG"/>
    <property type="match status" value="1"/>
</dbReference>
<evidence type="ECO:0000256" key="2">
    <source>
        <dbReference type="ARBA" id="ARBA00008044"/>
    </source>
</evidence>
<dbReference type="InterPro" id="IPR019163">
    <property type="entry name" value="THO_Thoc5"/>
</dbReference>
<feature type="region of interest" description="Disordered" evidence="4">
    <location>
        <begin position="277"/>
        <end position="321"/>
    </location>
</feature>
<evidence type="ECO:0000256" key="1">
    <source>
        <dbReference type="ARBA" id="ARBA00004123"/>
    </source>
</evidence>
<dbReference type="AlphaFoldDB" id="A0AB34K857"/>
<dbReference type="GO" id="GO:0006406">
    <property type="term" value="P:mRNA export from nucleus"/>
    <property type="evidence" value="ECO:0007669"/>
    <property type="project" value="TreeGrafter"/>
</dbReference>
<evidence type="ECO:0000313" key="5">
    <source>
        <dbReference type="EMBL" id="KAL1529448.1"/>
    </source>
</evidence>
<proteinExistence type="inferred from homology"/>
<evidence type="ECO:0008006" key="7">
    <source>
        <dbReference type="Google" id="ProtNLM"/>
    </source>
</evidence>
<gene>
    <name evidence="5" type="ORF">AB1Y20_000395</name>
</gene>
<protein>
    <recommendedName>
        <fullName evidence="7">THO complex subunit 5</fullName>
    </recommendedName>
</protein>
<comment type="similarity">
    <text evidence="2">Belongs to the THOC5 family.</text>
</comment>
<comment type="caution">
    <text evidence="5">The sequence shown here is derived from an EMBL/GenBank/DDBJ whole genome shotgun (WGS) entry which is preliminary data.</text>
</comment>
<dbReference type="GO" id="GO:0003729">
    <property type="term" value="F:mRNA binding"/>
    <property type="evidence" value="ECO:0007669"/>
    <property type="project" value="TreeGrafter"/>
</dbReference>
<evidence type="ECO:0000256" key="3">
    <source>
        <dbReference type="ARBA" id="ARBA00023242"/>
    </source>
</evidence>
<keyword evidence="3" id="KW-0539">Nucleus</keyword>
<reference evidence="5 6" key="1">
    <citation type="journal article" date="2024" name="Science">
        <title>Giant polyketide synthase enzymes in the biosynthesis of giant marine polyether toxins.</title>
        <authorList>
            <person name="Fallon T.R."/>
            <person name="Shende V.V."/>
            <person name="Wierzbicki I.H."/>
            <person name="Pendleton A.L."/>
            <person name="Watervoot N.F."/>
            <person name="Auber R.P."/>
            <person name="Gonzalez D.J."/>
            <person name="Wisecaver J.H."/>
            <person name="Moore B.S."/>
        </authorList>
    </citation>
    <scope>NUCLEOTIDE SEQUENCE [LARGE SCALE GENOMIC DNA]</scope>
    <source>
        <strain evidence="5 6">12B1</strain>
    </source>
</reference>
<keyword evidence="6" id="KW-1185">Reference proteome</keyword>
<name>A0AB34K857_PRYPA</name>
<dbReference type="GO" id="GO:0000445">
    <property type="term" value="C:THO complex part of transcription export complex"/>
    <property type="evidence" value="ECO:0007669"/>
    <property type="project" value="TreeGrafter"/>
</dbReference>
<comment type="subcellular location">
    <subcellularLocation>
        <location evidence="1">Nucleus</location>
    </subcellularLocation>
</comment>
<accession>A0AB34K857</accession>
<dbReference type="Pfam" id="PF09766">
    <property type="entry name" value="FmiP_Thoc5"/>
    <property type="match status" value="1"/>
</dbReference>
<organism evidence="5 6">
    <name type="scientific">Prymnesium parvum</name>
    <name type="common">Toxic golden alga</name>
    <dbReference type="NCBI Taxonomy" id="97485"/>
    <lineage>
        <taxon>Eukaryota</taxon>
        <taxon>Haptista</taxon>
        <taxon>Haptophyta</taxon>
        <taxon>Prymnesiophyceae</taxon>
        <taxon>Prymnesiales</taxon>
        <taxon>Prymnesiaceae</taxon>
        <taxon>Prymnesium</taxon>
    </lineage>
</organism>
<evidence type="ECO:0000313" key="6">
    <source>
        <dbReference type="Proteomes" id="UP001515480"/>
    </source>
</evidence>
<dbReference type="EMBL" id="JBGBPQ010000001">
    <property type="protein sequence ID" value="KAL1529448.1"/>
    <property type="molecule type" value="Genomic_DNA"/>
</dbReference>
<evidence type="ECO:0000256" key="4">
    <source>
        <dbReference type="SAM" id="MobiDB-lite"/>
    </source>
</evidence>
<dbReference type="Proteomes" id="UP001515480">
    <property type="component" value="Unassembled WGS sequence"/>
</dbReference>
<dbReference type="PANTHER" id="PTHR13375">
    <property type="entry name" value="FMS INTERACTING PROTEIN"/>
    <property type="match status" value="1"/>
</dbReference>
<sequence length="709" mass="77676">MPLQTIASALQACRRPPLLCMEHAQASEVELHSFHLLCAKLRSDLHEAFRLKKTGNSAAPARIQLSDGGFALLELKSVNRRVWELVGELRARSQAANAAIDVADITLQNLQYQKNHFLREIRHCRAFRSDERSIDLLPIEQFAAVAPARLASVSHEDDPHQFHLNRLELEELQRKELCAKRDALLARREALVEENASKRAALEGMAAQVQSLIRISQPLQQLLNLRISQRWMEQRRLALLPPALCSLLEHAIALRDTSSPWLVIEVVGDLSKAERLASPPPGLQRIDTSSVEKSAARKARLPPLVSHLKRQRTQEDAEEDDVPEFARVHPLKVTISMPLGGAEHNDMENGEAMEASGEGEEGGEETAAQGRLKLQFCCVPAQSLLAVELLEAAANGQRGGHDVAIFSHLFGEDSGTVLPPSPSYVGFEAGHDRPFNAAMKEDAAKKLQETLTSCLPAVPFKWVQPLGSSADATVLLRTLSSLRDRVLSRIALNEQLRRLERCDTSLPAGVRGVPLPPKPLVSVLSSWTPLDDDVRAPTPRLRGVGLRSFRATLRHGELELLATLSLVADFPRTPPRTSLAWGVPPPQVAAGVRGPPAALRRLAKPAALHVAQAYKGEACDNNLLHMEAELNAPPSSDMAVDVDPLYSLSSVVLRLRMLLDVYVATEGVGWGPASVCGVLAERSVRGKNRRKPFVFEPSAGQFDQRVGLA</sequence>